<evidence type="ECO:0000313" key="2">
    <source>
        <dbReference type="Proteomes" id="UP000284706"/>
    </source>
</evidence>
<evidence type="ECO:0008006" key="3">
    <source>
        <dbReference type="Google" id="ProtNLM"/>
    </source>
</evidence>
<dbReference type="InterPro" id="IPR032675">
    <property type="entry name" value="LRR_dom_sf"/>
</dbReference>
<dbReference type="InParanoid" id="A0A409VYN8"/>
<dbReference type="AlphaFoldDB" id="A0A409VYN8"/>
<dbReference type="SUPFAM" id="SSF52058">
    <property type="entry name" value="L domain-like"/>
    <property type="match status" value="1"/>
</dbReference>
<keyword evidence="2" id="KW-1185">Reference proteome</keyword>
<accession>A0A409VYN8</accession>
<organism evidence="1 2">
    <name type="scientific">Gymnopilus dilepis</name>
    <dbReference type="NCBI Taxonomy" id="231916"/>
    <lineage>
        <taxon>Eukaryota</taxon>
        <taxon>Fungi</taxon>
        <taxon>Dikarya</taxon>
        <taxon>Basidiomycota</taxon>
        <taxon>Agaricomycotina</taxon>
        <taxon>Agaricomycetes</taxon>
        <taxon>Agaricomycetidae</taxon>
        <taxon>Agaricales</taxon>
        <taxon>Agaricineae</taxon>
        <taxon>Hymenogastraceae</taxon>
        <taxon>Gymnopilus</taxon>
    </lineage>
</organism>
<evidence type="ECO:0000313" key="1">
    <source>
        <dbReference type="EMBL" id="PPQ71378.1"/>
    </source>
</evidence>
<reference evidence="1 2" key="1">
    <citation type="journal article" date="2018" name="Evol. Lett.">
        <title>Horizontal gene cluster transfer increased hallucinogenic mushroom diversity.</title>
        <authorList>
            <person name="Reynolds H.T."/>
            <person name="Vijayakumar V."/>
            <person name="Gluck-Thaler E."/>
            <person name="Korotkin H.B."/>
            <person name="Matheny P.B."/>
            <person name="Slot J.C."/>
        </authorList>
    </citation>
    <scope>NUCLEOTIDE SEQUENCE [LARGE SCALE GENOMIC DNA]</scope>
    <source>
        <strain evidence="1 2">SRW20</strain>
    </source>
</reference>
<comment type="caution">
    <text evidence="1">The sequence shown here is derived from an EMBL/GenBank/DDBJ whole genome shotgun (WGS) entry which is preliminary data.</text>
</comment>
<sequence length="502" mass="56322">MGHIDSFYPLLVSIPGLELRDGVYYRNLYRAVTREDVQRVGAVARNIGHFTLTDDIGSACGHPIHPGEIVHLQQAHSRFSAGPLLPSLRTLEIVNARASLDHLSILLTPSLTSLKVVNVDQTHQIAIWSFLGKLLQEGASLSEITLGPGAITSDLLRASLRFTNLTRLEVVGAFSFDFEDLKQVGCCPQLRDFTLDARNSVYTTGRYQAQGGWKWPDLDDSEPGNIPRMPDFERSGFKHLTALQVFGTLELMKDLCQSVISKKLQELKLTLVWRHPSTGVTENKDKLTAIQTTEAFVREVLQGALAKWYFTLTKLVICREGGRSSEHVIPCRTFAKFEDSRSLEELDIDGFCLTGQWNDVRIALPWKMKVLHLPIEMGSCQITLKELRSIALKFSRLTSFRCLISDISDVPIYPKRKAAPALDALSHCLQTLSVGNLTPSADPGRLLFVARYLNLLFPNLEDIATHKNYNEKQWKSIADLIDLCHDVRLDEMSRASRLDGRN</sequence>
<dbReference type="Gene3D" id="3.80.10.10">
    <property type="entry name" value="Ribonuclease Inhibitor"/>
    <property type="match status" value="1"/>
</dbReference>
<dbReference type="OrthoDB" id="3068811at2759"/>
<proteinExistence type="predicted"/>
<gene>
    <name evidence="1" type="ORF">CVT26_006279</name>
</gene>
<name>A0A409VYN8_9AGAR</name>
<protein>
    <recommendedName>
        <fullName evidence="3">F-box domain-containing protein</fullName>
    </recommendedName>
</protein>
<dbReference type="EMBL" id="NHYE01005505">
    <property type="protein sequence ID" value="PPQ71378.1"/>
    <property type="molecule type" value="Genomic_DNA"/>
</dbReference>
<dbReference type="Proteomes" id="UP000284706">
    <property type="component" value="Unassembled WGS sequence"/>
</dbReference>